<evidence type="ECO:0000256" key="2">
    <source>
        <dbReference type="SAM" id="MobiDB-lite"/>
    </source>
</evidence>
<dbReference type="InterPro" id="IPR031827">
    <property type="entry name" value="DUF4746"/>
</dbReference>
<dbReference type="SUPFAM" id="SSF52833">
    <property type="entry name" value="Thioredoxin-like"/>
    <property type="match status" value="1"/>
</dbReference>
<dbReference type="AlphaFoldDB" id="A0A1B6F5V9"/>
<evidence type="ECO:0000259" key="3">
    <source>
        <dbReference type="Pfam" id="PF00085"/>
    </source>
</evidence>
<accession>A0A1B6F5V9</accession>
<dbReference type="InterPro" id="IPR017937">
    <property type="entry name" value="Thioredoxin_CS"/>
</dbReference>
<evidence type="ECO:0000259" key="4">
    <source>
        <dbReference type="Pfam" id="PF15928"/>
    </source>
</evidence>
<dbReference type="InterPro" id="IPR051766">
    <property type="entry name" value="TXND_domain-containing"/>
</dbReference>
<name>A0A1B6F5V9_9HEMI</name>
<evidence type="ECO:0000313" key="5">
    <source>
        <dbReference type="EMBL" id="JAS45565.1"/>
    </source>
</evidence>
<reference evidence="5" key="1">
    <citation type="submission" date="2015-11" db="EMBL/GenBank/DDBJ databases">
        <title>De novo transcriptome assembly of four potential Pierce s Disease insect vectors from Arizona vineyards.</title>
        <authorList>
            <person name="Tassone E.E."/>
        </authorList>
    </citation>
    <scope>NUCLEOTIDE SEQUENCE</scope>
</reference>
<sequence length="539" mass="60794">MAGKKGVAVALQAEINTEEEWQKLLEREGLIVVDVYSDWCGPCVGMVGNLKKLKLEIGSDYLHLAVAKSDGIEALKRFRKKSEPTWMFIAGGQMVNLMFGANAPRLMRMITQELEKETKVLAGQRERQGIPFSELTQEEKNRMEEIKRKEEAEKEREARELAEALEELKIRNLTRFAKLLLDKTVMVYFPHMIDENNTCSAAFKMLAQYDQVTMAVHDQMEVQITKEKIPEMFYNCEIKLSESFKEALVEKPCLVSLLMYHGISPDSDSPQPLYLGMVEEKLASFVYGVMSHTEPPVTHTVAYNFQETREDGEVWPGVWTPLNYLSKASAVKVLFPHTLVTLDFKEEELPPPRYCMIFDASRANEINDVIEEYSEDIVKVGFFDSMDCAVAKRVAKSLKQLEKLGPEKIKQTKMVMALAKRTSDPLLAFSQLTPLYISPDTKIGSKECDMFFPPPNVFEDEEEEGDEDLVEEQEEEAEEGGEGEQEDGEEGDEEEGEGAEQLATEASVDEKSLASHEEGSGQGSVTEAKAETAEENVVE</sequence>
<dbReference type="Pfam" id="PF00085">
    <property type="entry name" value="Thioredoxin"/>
    <property type="match status" value="1"/>
</dbReference>
<dbReference type="PANTHER" id="PTHR46135">
    <property type="entry name" value="NME/NM23 FAMILY MEMBER 8"/>
    <property type="match status" value="1"/>
</dbReference>
<dbReference type="InterPro" id="IPR013766">
    <property type="entry name" value="Thioredoxin_domain"/>
</dbReference>
<feature type="coiled-coil region" evidence="1">
    <location>
        <begin position="133"/>
        <end position="171"/>
    </location>
</feature>
<gene>
    <name evidence="5" type="ORF">g.19013</name>
</gene>
<evidence type="ECO:0008006" key="6">
    <source>
        <dbReference type="Google" id="ProtNLM"/>
    </source>
</evidence>
<feature type="domain" description="DUF4746" evidence="4">
    <location>
        <begin position="120"/>
        <end position="463"/>
    </location>
</feature>
<feature type="region of interest" description="Disordered" evidence="2">
    <location>
        <begin position="448"/>
        <end position="539"/>
    </location>
</feature>
<keyword evidence="1" id="KW-0175">Coiled coil</keyword>
<protein>
    <recommendedName>
        <fullName evidence="6">Thioredoxin domain-containing protein</fullName>
    </recommendedName>
</protein>
<dbReference type="Pfam" id="PF15928">
    <property type="entry name" value="DUF4746"/>
    <property type="match status" value="1"/>
</dbReference>
<feature type="domain" description="Thioredoxin" evidence="3">
    <location>
        <begin position="16"/>
        <end position="109"/>
    </location>
</feature>
<feature type="compositionally biased region" description="Basic and acidic residues" evidence="2">
    <location>
        <begin position="508"/>
        <end position="519"/>
    </location>
</feature>
<organism evidence="5">
    <name type="scientific">Cuerna arida</name>
    <dbReference type="NCBI Taxonomy" id="1464854"/>
    <lineage>
        <taxon>Eukaryota</taxon>
        <taxon>Metazoa</taxon>
        <taxon>Ecdysozoa</taxon>
        <taxon>Arthropoda</taxon>
        <taxon>Hexapoda</taxon>
        <taxon>Insecta</taxon>
        <taxon>Pterygota</taxon>
        <taxon>Neoptera</taxon>
        <taxon>Paraneoptera</taxon>
        <taxon>Hemiptera</taxon>
        <taxon>Auchenorrhyncha</taxon>
        <taxon>Membracoidea</taxon>
        <taxon>Cicadellidae</taxon>
        <taxon>Cicadellinae</taxon>
        <taxon>Proconiini</taxon>
        <taxon>Cuerna</taxon>
    </lineage>
</organism>
<evidence type="ECO:0000256" key="1">
    <source>
        <dbReference type="SAM" id="Coils"/>
    </source>
</evidence>
<dbReference type="InterPro" id="IPR036249">
    <property type="entry name" value="Thioredoxin-like_sf"/>
</dbReference>
<dbReference type="PROSITE" id="PS00194">
    <property type="entry name" value="THIOREDOXIN_1"/>
    <property type="match status" value="1"/>
</dbReference>
<proteinExistence type="predicted"/>
<feature type="compositionally biased region" description="Acidic residues" evidence="2">
    <location>
        <begin position="458"/>
        <end position="498"/>
    </location>
</feature>
<dbReference type="Gene3D" id="3.40.30.10">
    <property type="entry name" value="Glutaredoxin"/>
    <property type="match status" value="1"/>
</dbReference>
<dbReference type="EMBL" id="GECZ01024204">
    <property type="protein sequence ID" value="JAS45565.1"/>
    <property type="molecule type" value="Transcribed_RNA"/>
</dbReference>
<dbReference type="PANTHER" id="PTHR46135:SF3">
    <property type="entry name" value="NME_NM23 FAMILY MEMBER 8"/>
    <property type="match status" value="1"/>
</dbReference>
<dbReference type="CDD" id="cd02948">
    <property type="entry name" value="TRX_NDPK"/>
    <property type="match status" value="1"/>
</dbReference>